<dbReference type="InterPro" id="IPR036291">
    <property type="entry name" value="NAD(P)-bd_dom_sf"/>
</dbReference>
<gene>
    <name evidence="2" type="ORF">ABZ510_08170</name>
</gene>
<reference evidence="2 3" key="1">
    <citation type="submission" date="2024-06" db="EMBL/GenBank/DDBJ databases">
        <title>The Natural Products Discovery Center: Release of the First 8490 Sequenced Strains for Exploring Actinobacteria Biosynthetic Diversity.</title>
        <authorList>
            <person name="Kalkreuter E."/>
            <person name="Kautsar S.A."/>
            <person name="Yang D."/>
            <person name="Bader C.D."/>
            <person name="Teijaro C.N."/>
            <person name="Fluegel L."/>
            <person name="Davis C.M."/>
            <person name="Simpson J.R."/>
            <person name="Lauterbach L."/>
            <person name="Steele A.D."/>
            <person name="Gui C."/>
            <person name="Meng S."/>
            <person name="Li G."/>
            <person name="Viehrig K."/>
            <person name="Ye F."/>
            <person name="Su P."/>
            <person name="Kiefer A.F."/>
            <person name="Nichols A."/>
            <person name="Cepeda A.J."/>
            <person name="Yan W."/>
            <person name="Fan B."/>
            <person name="Jiang Y."/>
            <person name="Adhikari A."/>
            <person name="Zheng C.-J."/>
            <person name="Schuster L."/>
            <person name="Cowan T.M."/>
            <person name="Smanski M.J."/>
            <person name="Chevrette M.G."/>
            <person name="De Carvalho L.P.S."/>
            <person name="Shen B."/>
        </authorList>
    </citation>
    <scope>NUCLEOTIDE SEQUENCE [LARGE SCALE GENOMIC DNA]</scope>
    <source>
        <strain evidence="2 3">NPDC019708</strain>
    </source>
</reference>
<sequence>MIVITTPTGAIGSRLLGILLERAPSRCEDLRVIVRDPAKLAGPVRERVDIVRGSHGDPATVDQAFAGADAVFWLVPPDPTAPSLDVAYSGFTRAAARAFTAHGVRHVVGVSALGRGTPVVDRAGLVTASLAMDDLIAGSGVHYRALANPSFMDNVLRQVHSIRDEGVFTGTLAADLPAPLAATEDIAAAAARLLLDRSWTGTGEVPVLGPQDLTPDEMAQTISEVLGRPVRYHRVTLDDLAASTAGFGAGDAFVQGMVDMMRAKDEGLDNGVPRTPQTTTPTTFRQWCTAVLAPAVLA</sequence>
<proteinExistence type="predicted"/>
<dbReference type="Proteomes" id="UP001550628">
    <property type="component" value="Unassembled WGS sequence"/>
</dbReference>
<protein>
    <submittedName>
        <fullName evidence="2">NAD(P)H-binding protein</fullName>
    </submittedName>
</protein>
<dbReference type="RefSeq" id="WP_356953767.1">
    <property type="nucleotide sequence ID" value="NZ_JBEYBD010000001.1"/>
</dbReference>
<dbReference type="Pfam" id="PF13460">
    <property type="entry name" value="NAD_binding_10"/>
    <property type="match status" value="1"/>
</dbReference>
<dbReference type="Gene3D" id="3.90.25.10">
    <property type="entry name" value="UDP-galactose 4-epimerase, domain 1"/>
    <property type="match status" value="1"/>
</dbReference>
<keyword evidence="3" id="KW-1185">Reference proteome</keyword>
<dbReference type="EMBL" id="JBEYBF010000004">
    <property type="protein sequence ID" value="MEU1951825.1"/>
    <property type="molecule type" value="Genomic_DNA"/>
</dbReference>
<evidence type="ECO:0000313" key="2">
    <source>
        <dbReference type="EMBL" id="MEU1951825.1"/>
    </source>
</evidence>
<organism evidence="2 3">
    <name type="scientific">Nocardia rhamnosiphila</name>
    <dbReference type="NCBI Taxonomy" id="426716"/>
    <lineage>
        <taxon>Bacteria</taxon>
        <taxon>Bacillati</taxon>
        <taxon>Actinomycetota</taxon>
        <taxon>Actinomycetes</taxon>
        <taxon>Mycobacteriales</taxon>
        <taxon>Nocardiaceae</taxon>
        <taxon>Nocardia</taxon>
    </lineage>
</organism>
<feature type="domain" description="NAD(P)-binding" evidence="1">
    <location>
        <begin position="8"/>
        <end position="170"/>
    </location>
</feature>
<dbReference type="SUPFAM" id="SSF51735">
    <property type="entry name" value="NAD(P)-binding Rossmann-fold domains"/>
    <property type="match status" value="1"/>
</dbReference>
<dbReference type="PANTHER" id="PTHR43162:SF1">
    <property type="entry name" value="PRESTALK A DIFFERENTIATION PROTEIN A"/>
    <property type="match status" value="1"/>
</dbReference>
<evidence type="ECO:0000259" key="1">
    <source>
        <dbReference type="Pfam" id="PF13460"/>
    </source>
</evidence>
<name>A0ABV2WLS4_9NOCA</name>
<dbReference type="PANTHER" id="PTHR43162">
    <property type="match status" value="1"/>
</dbReference>
<dbReference type="InterPro" id="IPR051604">
    <property type="entry name" value="Ergot_Alk_Oxidoreductase"/>
</dbReference>
<dbReference type="Gene3D" id="3.40.50.720">
    <property type="entry name" value="NAD(P)-binding Rossmann-like Domain"/>
    <property type="match status" value="1"/>
</dbReference>
<evidence type="ECO:0000313" key="3">
    <source>
        <dbReference type="Proteomes" id="UP001550628"/>
    </source>
</evidence>
<accession>A0ABV2WLS4</accession>
<comment type="caution">
    <text evidence="2">The sequence shown here is derived from an EMBL/GenBank/DDBJ whole genome shotgun (WGS) entry which is preliminary data.</text>
</comment>
<dbReference type="InterPro" id="IPR016040">
    <property type="entry name" value="NAD(P)-bd_dom"/>
</dbReference>